<dbReference type="AlphaFoldDB" id="A0A413UZY6"/>
<gene>
    <name evidence="1" type="ORF">DW889_12650</name>
</gene>
<protein>
    <submittedName>
        <fullName evidence="1">Uncharacterized protein</fullName>
    </submittedName>
</protein>
<organism evidence="1 2">
    <name type="scientific">Bacteroides stercoris</name>
    <dbReference type="NCBI Taxonomy" id="46506"/>
    <lineage>
        <taxon>Bacteria</taxon>
        <taxon>Pseudomonadati</taxon>
        <taxon>Bacteroidota</taxon>
        <taxon>Bacteroidia</taxon>
        <taxon>Bacteroidales</taxon>
        <taxon>Bacteroidaceae</taxon>
        <taxon>Bacteroides</taxon>
    </lineage>
</organism>
<reference evidence="1 2" key="1">
    <citation type="submission" date="2018-08" db="EMBL/GenBank/DDBJ databases">
        <title>A genome reference for cultivated species of the human gut microbiota.</title>
        <authorList>
            <person name="Zou Y."/>
            <person name="Xue W."/>
            <person name="Luo G."/>
        </authorList>
    </citation>
    <scope>NUCLEOTIDE SEQUENCE [LARGE SCALE GENOMIC DNA]</scope>
    <source>
        <strain evidence="1 2">AM40-34</strain>
    </source>
</reference>
<name>A0A413UZY6_BACSE</name>
<dbReference type="Proteomes" id="UP000283482">
    <property type="component" value="Unassembled WGS sequence"/>
</dbReference>
<evidence type="ECO:0000313" key="1">
    <source>
        <dbReference type="EMBL" id="RHB26891.1"/>
    </source>
</evidence>
<accession>A0A413UZY6</accession>
<dbReference type="EMBL" id="QSGN01000034">
    <property type="protein sequence ID" value="RHB26891.1"/>
    <property type="molecule type" value="Genomic_DNA"/>
</dbReference>
<sequence length="199" mass="22732">MYYYKPKINITMKQIILLLTLIIFSLNTFAQEEKPASKSKAILFQQKEGSLLKREFYDVEGKKVGVGFQALVVTDEITAEKIGALRIKTYYYSSALKNSETFIGTLDSDELDACIKSLEYMSETIITQTPNTYTECEYKSRDGVSITVFSTSDNTKWQIAIQTKSYTNRSTSYLKISSLPEIINYLKNGQQLLKEKLSR</sequence>
<proteinExistence type="predicted"/>
<evidence type="ECO:0000313" key="2">
    <source>
        <dbReference type="Proteomes" id="UP000283482"/>
    </source>
</evidence>
<comment type="caution">
    <text evidence="1">The sequence shown here is derived from an EMBL/GenBank/DDBJ whole genome shotgun (WGS) entry which is preliminary data.</text>
</comment>